<sequence length="97" mass="11012">MSSSSTPWANLVEGLERLLSLRAGTPNHDPEVYASTKRMIVDTAARVSRAENARVAKLESEIRELRADLRDVRRDLADTRTELLEIKGQQNEGEFRF</sequence>
<feature type="coiled-coil region" evidence="1">
    <location>
        <begin position="48"/>
        <end position="82"/>
    </location>
</feature>
<name>C1EFE0_MICCC</name>
<dbReference type="AlphaFoldDB" id="C1EFE0"/>
<accession>C1EFE0</accession>
<dbReference type="GeneID" id="8248741"/>
<keyword evidence="3" id="KW-1185">Reference proteome</keyword>
<organism evidence="2 3">
    <name type="scientific">Micromonas commoda (strain RCC299 / NOUM17 / CCMP2709)</name>
    <name type="common">Picoplanktonic green alga</name>
    <dbReference type="NCBI Taxonomy" id="296587"/>
    <lineage>
        <taxon>Eukaryota</taxon>
        <taxon>Viridiplantae</taxon>
        <taxon>Chlorophyta</taxon>
        <taxon>Mamiellophyceae</taxon>
        <taxon>Mamiellales</taxon>
        <taxon>Mamiellaceae</taxon>
        <taxon>Micromonas</taxon>
    </lineage>
</organism>
<evidence type="ECO:0000313" key="3">
    <source>
        <dbReference type="Proteomes" id="UP000002009"/>
    </source>
</evidence>
<reference evidence="2 3" key="1">
    <citation type="journal article" date="2009" name="Science">
        <title>Green evolution and dynamic adaptations revealed by genomes of the marine picoeukaryotes Micromonas.</title>
        <authorList>
            <person name="Worden A.Z."/>
            <person name="Lee J.H."/>
            <person name="Mock T."/>
            <person name="Rouze P."/>
            <person name="Simmons M.P."/>
            <person name="Aerts A.L."/>
            <person name="Allen A.E."/>
            <person name="Cuvelier M.L."/>
            <person name="Derelle E."/>
            <person name="Everett M.V."/>
            <person name="Foulon E."/>
            <person name="Grimwood J."/>
            <person name="Gundlach H."/>
            <person name="Henrissat B."/>
            <person name="Napoli C."/>
            <person name="McDonald S.M."/>
            <person name="Parker M.S."/>
            <person name="Rombauts S."/>
            <person name="Salamov A."/>
            <person name="Von Dassow P."/>
            <person name="Badger J.H."/>
            <person name="Coutinho P.M."/>
            <person name="Demir E."/>
            <person name="Dubchak I."/>
            <person name="Gentemann C."/>
            <person name="Eikrem W."/>
            <person name="Gready J.E."/>
            <person name="John U."/>
            <person name="Lanier W."/>
            <person name="Lindquist E.A."/>
            <person name="Lucas S."/>
            <person name="Mayer K.F."/>
            <person name="Moreau H."/>
            <person name="Not F."/>
            <person name="Otillar R."/>
            <person name="Panaud O."/>
            <person name="Pangilinan J."/>
            <person name="Paulsen I."/>
            <person name="Piegu B."/>
            <person name="Poliakov A."/>
            <person name="Robbens S."/>
            <person name="Schmutz J."/>
            <person name="Toulza E."/>
            <person name="Wyss T."/>
            <person name="Zelensky A."/>
            <person name="Zhou K."/>
            <person name="Armbrust E.V."/>
            <person name="Bhattacharya D."/>
            <person name="Goodenough U.W."/>
            <person name="Van de Peer Y."/>
            <person name="Grigoriev I.V."/>
        </authorList>
    </citation>
    <scope>NUCLEOTIDE SEQUENCE [LARGE SCALE GENOMIC DNA]</scope>
    <source>
        <strain evidence="3">RCC299 / NOUM17</strain>
    </source>
</reference>
<dbReference type="EMBL" id="CP001331">
    <property type="protein sequence ID" value="ACO66839.1"/>
    <property type="molecule type" value="Genomic_DNA"/>
</dbReference>
<dbReference type="Proteomes" id="UP000002009">
    <property type="component" value="Chromosome 13"/>
</dbReference>
<evidence type="ECO:0000256" key="1">
    <source>
        <dbReference type="SAM" id="Coils"/>
    </source>
</evidence>
<dbReference type="KEGG" id="mis:MICPUN_63754"/>
<protein>
    <submittedName>
        <fullName evidence="2">Uncharacterized protein</fullName>
    </submittedName>
</protein>
<dbReference type="InParanoid" id="C1EFE0"/>
<gene>
    <name evidence="2" type="ORF">MICPUN_63754</name>
</gene>
<evidence type="ECO:0000313" key="2">
    <source>
        <dbReference type="EMBL" id="ACO66839.1"/>
    </source>
</evidence>
<proteinExistence type="predicted"/>
<dbReference type="RefSeq" id="XP_002505581.1">
    <property type="nucleotide sequence ID" value="XM_002505535.1"/>
</dbReference>
<keyword evidence="1" id="KW-0175">Coiled coil</keyword>